<gene>
    <name evidence="2" type="ORF">D3871_27485</name>
</gene>
<accession>A0A3A3FJ07</accession>
<dbReference type="Gene3D" id="3.40.366.10">
    <property type="entry name" value="Malonyl-Coenzyme A Acyl Carrier Protein, domain 2"/>
    <property type="match status" value="1"/>
</dbReference>
<dbReference type="PANTHER" id="PTHR42681:SF6">
    <property type="entry name" value="BLL0263 PROTEIN"/>
    <property type="match status" value="1"/>
</dbReference>
<evidence type="ECO:0000313" key="2">
    <source>
        <dbReference type="EMBL" id="RJF92368.1"/>
    </source>
</evidence>
<dbReference type="GO" id="GO:0006633">
    <property type="term" value="P:fatty acid biosynthetic process"/>
    <property type="evidence" value="ECO:0007669"/>
    <property type="project" value="TreeGrafter"/>
</dbReference>
<dbReference type="SMART" id="SM00827">
    <property type="entry name" value="PKS_AT"/>
    <property type="match status" value="1"/>
</dbReference>
<dbReference type="RefSeq" id="WP_119772253.1">
    <property type="nucleotide sequence ID" value="NZ_QYUO01000003.1"/>
</dbReference>
<dbReference type="Proteomes" id="UP000265955">
    <property type="component" value="Unassembled WGS sequence"/>
</dbReference>
<comment type="caution">
    <text evidence="2">The sequence shown here is derived from an EMBL/GenBank/DDBJ whole genome shotgun (WGS) entry which is preliminary data.</text>
</comment>
<proteinExistence type="predicted"/>
<reference evidence="3" key="1">
    <citation type="submission" date="2018-09" db="EMBL/GenBank/DDBJ databases">
        <authorList>
            <person name="Zhu H."/>
        </authorList>
    </citation>
    <scope>NUCLEOTIDE SEQUENCE [LARGE SCALE GENOMIC DNA]</scope>
    <source>
        <strain evidence="3">K1R23-30</strain>
    </source>
</reference>
<dbReference type="Gene3D" id="3.30.70.250">
    <property type="entry name" value="Malonyl-CoA ACP transacylase, ACP-binding"/>
    <property type="match status" value="1"/>
</dbReference>
<evidence type="ECO:0000259" key="1">
    <source>
        <dbReference type="SMART" id="SM00827"/>
    </source>
</evidence>
<dbReference type="InterPro" id="IPR001227">
    <property type="entry name" value="Ac_transferase_dom_sf"/>
</dbReference>
<dbReference type="InterPro" id="IPR016036">
    <property type="entry name" value="Malonyl_transacylase_ACP-bd"/>
</dbReference>
<dbReference type="InterPro" id="IPR014043">
    <property type="entry name" value="Acyl_transferase_dom"/>
</dbReference>
<dbReference type="GO" id="GO:0004314">
    <property type="term" value="F:[acyl-carrier-protein] S-malonyltransferase activity"/>
    <property type="evidence" value="ECO:0007669"/>
    <property type="project" value="TreeGrafter"/>
</dbReference>
<dbReference type="AlphaFoldDB" id="A0A3A3FJ07"/>
<organism evidence="2 3">
    <name type="scientific">Noviherbaspirillum saxi</name>
    <dbReference type="NCBI Taxonomy" id="2320863"/>
    <lineage>
        <taxon>Bacteria</taxon>
        <taxon>Pseudomonadati</taxon>
        <taxon>Pseudomonadota</taxon>
        <taxon>Betaproteobacteria</taxon>
        <taxon>Burkholderiales</taxon>
        <taxon>Oxalobacteraceae</taxon>
        <taxon>Noviherbaspirillum</taxon>
    </lineage>
</organism>
<dbReference type="GO" id="GO:0005829">
    <property type="term" value="C:cytosol"/>
    <property type="evidence" value="ECO:0007669"/>
    <property type="project" value="TreeGrafter"/>
</dbReference>
<feature type="domain" description="Malonyl-CoA:ACP transacylase (MAT)" evidence="1">
    <location>
        <begin position="8"/>
        <end position="307"/>
    </location>
</feature>
<keyword evidence="3" id="KW-1185">Reference proteome</keyword>
<sequence>MTSRFAVLCPGQGGQHSRMLQFIRDHNMESMFDQWDLDGHLGMKIDNALNDDSLLFSNRIAQPIIVAAQLATWSMLQDILPRPDLVAGYSIGELSAYGVAGIFSKGDTIALAAERARLMDSCLLESGPQAMLAISGIQVNRVIEFIGDRRLYIAIESSEDSMVVGGLRDDIPELIEWAQRSGARVSELPVAVASHTPLMRHATDEFGAAIKQYRLNTPQAPLVSGIWARVVQDKEELQGSLARQVSETIRWKECMDACAEAGMTVALELGPGTALSRMMHARHPHIECRSVSEFRTLDGVGAWIARHF</sequence>
<protein>
    <submittedName>
        <fullName evidence="2">Malonate decarboxylase subunit epsilon</fullName>
    </submittedName>
</protein>
<dbReference type="SUPFAM" id="SSF52151">
    <property type="entry name" value="FabD/lysophospholipase-like"/>
    <property type="match status" value="1"/>
</dbReference>
<dbReference type="InterPro" id="IPR050858">
    <property type="entry name" value="Mal-CoA-ACP_Trans/PKS_FabD"/>
</dbReference>
<evidence type="ECO:0000313" key="3">
    <source>
        <dbReference type="Proteomes" id="UP000265955"/>
    </source>
</evidence>
<name>A0A3A3FJ07_9BURK</name>
<dbReference type="SUPFAM" id="SSF55048">
    <property type="entry name" value="Probable ACP-binding domain of malonyl-CoA ACP transacylase"/>
    <property type="match status" value="1"/>
</dbReference>
<dbReference type="Pfam" id="PF00698">
    <property type="entry name" value="Acyl_transf_1"/>
    <property type="match status" value="1"/>
</dbReference>
<dbReference type="EMBL" id="QYUO01000003">
    <property type="protein sequence ID" value="RJF92368.1"/>
    <property type="molecule type" value="Genomic_DNA"/>
</dbReference>
<dbReference type="InterPro" id="IPR016035">
    <property type="entry name" value="Acyl_Trfase/lysoPLipase"/>
</dbReference>
<dbReference type="PANTHER" id="PTHR42681">
    <property type="entry name" value="MALONYL-COA-ACYL CARRIER PROTEIN TRANSACYLASE, MITOCHONDRIAL"/>
    <property type="match status" value="1"/>
</dbReference>
<dbReference type="OrthoDB" id="9808564at2"/>